<name>A0AAW1SN22_9CHLO</name>
<feature type="compositionally biased region" description="Polar residues" evidence="2">
    <location>
        <begin position="594"/>
        <end position="604"/>
    </location>
</feature>
<evidence type="ECO:0000256" key="2">
    <source>
        <dbReference type="SAM" id="MobiDB-lite"/>
    </source>
</evidence>
<dbReference type="Proteomes" id="UP001485043">
    <property type="component" value="Unassembled WGS sequence"/>
</dbReference>
<reference evidence="3 4" key="1">
    <citation type="journal article" date="2024" name="Nat. Commun.">
        <title>Phylogenomics reveals the evolutionary origins of lichenization in chlorophyte algae.</title>
        <authorList>
            <person name="Puginier C."/>
            <person name="Libourel C."/>
            <person name="Otte J."/>
            <person name="Skaloud P."/>
            <person name="Haon M."/>
            <person name="Grisel S."/>
            <person name="Petersen M."/>
            <person name="Berrin J.G."/>
            <person name="Delaux P.M."/>
            <person name="Dal Grande F."/>
            <person name="Keller J."/>
        </authorList>
    </citation>
    <scope>NUCLEOTIDE SEQUENCE [LARGE SCALE GENOMIC DNA]</scope>
    <source>
        <strain evidence="3 4">SAG 2523</strain>
    </source>
</reference>
<evidence type="ECO:0000313" key="4">
    <source>
        <dbReference type="Proteomes" id="UP001485043"/>
    </source>
</evidence>
<sequence length="987" mass="107714">MRLRNSEGSPGSQAPSWQLLRETISQPLSLGSGPDFTSPSKSQRWQSDESPSSKLRLASRLSISVNSSRAESPQTPMGAGSKARRPQAASSSQETDSSAQNRPSFPWHAAPQGKSTGKAQEATTSKLRPVRAPRRTSPFRSPSDIASPAEAFLMKVRGWRTSDPFQEQHGLAADGTCSHNVQASKRKLSALQAAPVSMPIPSMGNLRTQHDAEAAWREAEHWRAKSVRTQTEIVEQTVRMRELQTSLLQAQMASEKWRERAGQRTSLAQSNAELHGRLERANDRSQQQQRTIEHLQAEVRAGAQRLQELAGFAASKQDAVEEQAAHVAATIQHLQSAIATKDTLIADLQTRLMGREGAGEAVRASQEVHRESLLQECSGLRLQVGEGAVREIQLKAELEATRSQLQASAGLRETGAQELERRLCRSEERLIQAHAEAAQLQQQHKEAQEAANKASSCAAQTDVALVSEQQRCQELRGQLQQLSQQASRANALDAQLAEALQAHVQQKTAAEQQEGLISASLTELQGLQATASGLREAGSITEAELKRERKHRAALQHELDALKRGLGRGLHNSSPDADPLTPTRKTVSFSRLFTKSSGQLQHAQQHGPDLEQQTARATKEVAQLQGELTAAQQTFSQSQAQISDLQVRNGNLQEALQQAQSEAAKQSDERASQQIAELQAALAISAAERDEAIRLIEQERRQIDHLEHQLLFQADEEDALESRRLREALAESQAKEAALEAQEVNLRQQLYSAQGQTRLLHELQQKLCEDGAQLQELERDRADLEEQLEEKGSQQVLKFAQDLGLEEVKVKEVGCLGDCGMGPNMFLRPLDVKLNGMGTPARVTDLLKSVCSIDVPPSLLKATEKRLAGNREARDGNLEEAVSHFTQGLEADPPRGKHLLYANRSGANLALGKLDDALADANRAAECGPAEFSTAYIRQVEAQAAKGAYRAAEAALHSGGKRCPAFAGSSEFALLQKALDKQMAAAG</sequence>
<dbReference type="SUPFAM" id="SSF48452">
    <property type="entry name" value="TPR-like"/>
    <property type="match status" value="1"/>
</dbReference>
<feature type="compositionally biased region" description="Polar residues" evidence="2">
    <location>
        <begin position="61"/>
        <end position="75"/>
    </location>
</feature>
<protein>
    <submittedName>
        <fullName evidence="3">Uncharacterized protein</fullName>
    </submittedName>
</protein>
<feature type="coiled-coil region" evidence="1">
    <location>
        <begin position="430"/>
        <end position="492"/>
    </location>
</feature>
<feature type="compositionally biased region" description="Polar residues" evidence="2">
    <location>
        <begin position="23"/>
        <end position="53"/>
    </location>
</feature>
<evidence type="ECO:0000256" key="1">
    <source>
        <dbReference type="SAM" id="Coils"/>
    </source>
</evidence>
<keyword evidence="1" id="KW-0175">Coiled coil</keyword>
<feature type="coiled-coil region" evidence="1">
    <location>
        <begin position="271"/>
        <end position="298"/>
    </location>
</feature>
<feature type="region of interest" description="Disordered" evidence="2">
    <location>
        <begin position="594"/>
        <end position="616"/>
    </location>
</feature>
<dbReference type="AlphaFoldDB" id="A0AAW1SN22"/>
<keyword evidence="4" id="KW-1185">Reference proteome</keyword>
<feature type="region of interest" description="Disordered" evidence="2">
    <location>
        <begin position="1"/>
        <end position="145"/>
    </location>
</feature>
<comment type="caution">
    <text evidence="3">The sequence shown here is derived from an EMBL/GenBank/DDBJ whole genome shotgun (WGS) entry which is preliminary data.</text>
</comment>
<dbReference type="Gene3D" id="1.25.40.10">
    <property type="entry name" value="Tetratricopeptide repeat domain"/>
    <property type="match status" value="1"/>
</dbReference>
<dbReference type="PANTHER" id="PTHR47682:SF1">
    <property type="entry name" value="TETRATRICOPEPTIDE REPEAT (TPR)-CONTAINING PROTEIN"/>
    <property type="match status" value="1"/>
</dbReference>
<dbReference type="CDD" id="cd02980">
    <property type="entry name" value="TRX_Fd_family"/>
    <property type="match status" value="1"/>
</dbReference>
<accession>A0AAW1SN22</accession>
<feature type="compositionally biased region" description="Polar residues" evidence="2">
    <location>
        <begin position="113"/>
        <end position="126"/>
    </location>
</feature>
<organism evidence="3 4">
    <name type="scientific">Apatococcus fuscideae</name>
    <dbReference type="NCBI Taxonomy" id="2026836"/>
    <lineage>
        <taxon>Eukaryota</taxon>
        <taxon>Viridiplantae</taxon>
        <taxon>Chlorophyta</taxon>
        <taxon>core chlorophytes</taxon>
        <taxon>Trebouxiophyceae</taxon>
        <taxon>Chlorellales</taxon>
        <taxon>Chlorellaceae</taxon>
        <taxon>Apatococcus</taxon>
    </lineage>
</organism>
<dbReference type="PANTHER" id="PTHR47682">
    <property type="entry name" value="TETRATRICOPEPTIDE REPEAT (TPR)-CONTAINING PROTEIN"/>
    <property type="match status" value="1"/>
</dbReference>
<gene>
    <name evidence="3" type="ORF">WJX84_002450</name>
</gene>
<dbReference type="Gene3D" id="3.40.30.10">
    <property type="entry name" value="Glutaredoxin"/>
    <property type="match status" value="1"/>
</dbReference>
<feature type="compositionally biased region" description="Polar residues" evidence="2">
    <location>
        <begin position="1"/>
        <end position="16"/>
    </location>
</feature>
<evidence type="ECO:0000313" key="3">
    <source>
        <dbReference type="EMBL" id="KAK9850807.1"/>
    </source>
</evidence>
<proteinExistence type="predicted"/>
<dbReference type="EMBL" id="JALJOV010001269">
    <property type="protein sequence ID" value="KAK9850807.1"/>
    <property type="molecule type" value="Genomic_DNA"/>
</dbReference>
<dbReference type="InterPro" id="IPR011990">
    <property type="entry name" value="TPR-like_helical_dom_sf"/>
</dbReference>
<feature type="compositionally biased region" description="Polar residues" evidence="2">
    <location>
        <begin position="88"/>
        <end position="103"/>
    </location>
</feature>